<evidence type="ECO:0000256" key="2">
    <source>
        <dbReference type="SAM" id="SignalP"/>
    </source>
</evidence>
<name>A0A1F6DM33_9BACT</name>
<feature type="transmembrane region" description="Helical" evidence="1">
    <location>
        <begin position="121"/>
        <end position="141"/>
    </location>
</feature>
<feature type="signal peptide" evidence="2">
    <location>
        <begin position="1"/>
        <end position="22"/>
    </location>
</feature>
<dbReference type="Proteomes" id="UP000178532">
    <property type="component" value="Unassembled WGS sequence"/>
</dbReference>
<dbReference type="Pfam" id="PF18895">
    <property type="entry name" value="T4SS_pilin"/>
    <property type="match status" value="1"/>
</dbReference>
<feature type="transmembrane region" description="Helical" evidence="1">
    <location>
        <begin position="88"/>
        <end position="109"/>
    </location>
</feature>
<proteinExistence type="predicted"/>
<protein>
    <submittedName>
        <fullName evidence="3">Uncharacterized protein</fullName>
    </submittedName>
</protein>
<sequence>MRTFVIASFIFALFAFAPSTLAGSVPSKGSCPGGTSDCAPGLACVSGICENLSPTPANPGVGLVNPLNVGNCTQDTCLMVFLNKILDFVIQIGTIVVILMLVYVGYLFVTARGNDAKITEARQALLWTVVGALILIGAKAISTGIEATVRALSVGK</sequence>
<gene>
    <name evidence="3" type="ORF">A3C19_00445</name>
</gene>
<dbReference type="EMBL" id="MFLI01000007">
    <property type="protein sequence ID" value="OGG62397.1"/>
    <property type="molecule type" value="Genomic_DNA"/>
</dbReference>
<dbReference type="AlphaFoldDB" id="A0A1F6DM33"/>
<reference evidence="3 4" key="1">
    <citation type="journal article" date="2016" name="Nat. Commun.">
        <title>Thousands of microbial genomes shed light on interconnected biogeochemical processes in an aquifer system.</title>
        <authorList>
            <person name="Anantharaman K."/>
            <person name="Brown C.T."/>
            <person name="Hug L.A."/>
            <person name="Sharon I."/>
            <person name="Castelle C.J."/>
            <person name="Probst A.J."/>
            <person name="Thomas B.C."/>
            <person name="Singh A."/>
            <person name="Wilkins M.J."/>
            <person name="Karaoz U."/>
            <person name="Brodie E.L."/>
            <person name="Williams K.H."/>
            <person name="Hubbard S.S."/>
            <person name="Banfield J.F."/>
        </authorList>
    </citation>
    <scope>NUCLEOTIDE SEQUENCE [LARGE SCALE GENOMIC DNA]</scope>
</reference>
<organism evidence="3 4">
    <name type="scientific">Candidatus Kaiserbacteria bacterium RIFCSPHIGHO2_02_FULL_54_22</name>
    <dbReference type="NCBI Taxonomy" id="1798495"/>
    <lineage>
        <taxon>Bacteria</taxon>
        <taxon>Candidatus Kaiseribacteriota</taxon>
    </lineage>
</organism>
<feature type="chain" id="PRO_5009523905" evidence="2">
    <location>
        <begin position="23"/>
        <end position="156"/>
    </location>
</feature>
<evidence type="ECO:0000256" key="1">
    <source>
        <dbReference type="SAM" id="Phobius"/>
    </source>
</evidence>
<keyword evidence="1" id="KW-1133">Transmembrane helix</keyword>
<keyword evidence="1" id="KW-0812">Transmembrane</keyword>
<keyword evidence="2" id="KW-0732">Signal</keyword>
<dbReference type="InterPro" id="IPR043993">
    <property type="entry name" value="T4SS_pilin"/>
</dbReference>
<keyword evidence="1" id="KW-0472">Membrane</keyword>
<dbReference type="STRING" id="1798495.A3C19_00445"/>
<comment type="caution">
    <text evidence="3">The sequence shown here is derived from an EMBL/GenBank/DDBJ whole genome shotgun (WGS) entry which is preliminary data.</text>
</comment>
<evidence type="ECO:0000313" key="3">
    <source>
        <dbReference type="EMBL" id="OGG62397.1"/>
    </source>
</evidence>
<evidence type="ECO:0000313" key="4">
    <source>
        <dbReference type="Proteomes" id="UP000178532"/>
    </source>
</evidence>
<accession>A0A1F6DM33</accession>